<evidence type="ECO:0000256" key="4">
    <source>
        <dbReference type="SAM" id="SignalP"/>
    </source>
</evidence>
<dbReference type="Gene3D" id="1.25.40.10">
    <property type="entry name" value="Tetratricopeptide repeat domain"/>
    <property type="match status" value="1"/>
</dbReference>
<evidence type="ECO:0000313" key="6">
    <source>
        <dbReference type="Proteomes" id="UP000678545"/>
    </source>
</evidence>
<feature type="signal peptide" evidence="4">
    <location>
        <begin position="1"/>
        <end position="19"/>
    </location>
</feature>
<dbReference type="Pfam" id="PF00756">
    <property type="entry name" value="Esterase"/>
    <property type="match status" value="1"/>
</dbReference>
<feature type="repeat" description="TPR" evidence="3">
    <location>
        <begin position="353"/>
        <end position="386"/>
    </location>
</feature>
<evidence type="ECO:0008006" key="7">
    <source>
        <dbReference type="Google" id="ProtNLM"/>
    </source>
</evidence>
<evidence type="ECO:0000313" key="5">
    <source>
        <dbReference type="EMBL" id="MBR7799425.1"/>
    </source>
</evidence>
<dbReference type="Proteomes" id="UP000678545">
    <property type="component" value="Unassembled WGS sequence"/>
</dbReference>
<comment type="caution">
    <text evidence="5">The sequence shown here is derived from an EMBL/GenBank/DDBJ whole genome shotgun (WGS) entry which is preliminary data.</text>
</comment>
<dbReference type="Gene3D" id="3.40.50.1820">
    <property type="entry name" value="alpha/beta hydrolase"/>
    <property type="match status" value="1"/>
</dbReference>
<dbReference type="InterPro" id="IPR000801">
    <property type="entry name" value="Esterase-like"/>
</dbReference>
<dbReference type="SUPFAM" id="SSF53474">
    <property type="entry name" value="alpha/beta-Hydrolases"/>
    <property type="match status" value="1"/>
</dbReference>
<feature type="chain" id="PRO_5036746416" description="Esterase" evidence="4">
    <location>
        <begin position="20"/>
        <end position="399"/>
    </location>
</feature>
<dbReference type="EMBL" id="JAGSPJ010000002">
    <property type="protein sequence ID" value="MBR7799425.1"/>
    <property type="molecule type" value="Genomic_DNA"/>
</dbReference>
<reference evidence="5" key="1">
    <citation type="submission" date="2021-04" db="EMBL/GenBank/DDBJ databases">
        <title>novel species isolated from subtropical streams in China.</title>
        <authorList>
            <person name="Lu H."/>
        </authorList>
    </citation>
    <scope>NUCLEOTIDE SEQUENCE</scope>
    <source>
        <strain evidence="5">FT137W</strain>
    </source>
</reference>
<dbReference type="InterPro" id="IPR029058">
    <property type="entry name" value="AB_hydrolase_fold"/>
</dbReference>
<protein>
    <recommendedName>
        <fullName evidence="7">Esterase</fullName>
    </recommendedName>
</protein>
<keyword evidence="4" id="KW-0732">Signal</keyword>
<keyword evidence="3" id="KW-0802">TPR repeat</keyword>
<dbReference type="PANTHER" id="PTHR40841">
    <property type="entry name" value="SIDEROPHORE TRIACETYLFUSARININE C ESTERASE"/>
    <property type="match status" value="1"/>
</dbReference>
<dbReference type="Pfam" id="PF13174">
    <property type="entry name" value="TPR_6"/>
    <property type="match status" value="1"/>
</dbReference>
<dbReference type="RefSeq" id="WP_212674585.1">
    <property type="nucleotide sequence ID" value="NZ_JAGSPJ010000002.1"/>
</dbReference>
<dbReference type="PROSITE" id="PS50005">
    <property type="entry name" value="TPR"/>
    <property type="match status" value="2"/>
</dbReference>
<proteinExistence type="inferred from homology"/>
<evidence type="ECO:0000256" key="1">
    <source>
        <dbReference type="ARBA" id="ARBA00005622"/>
    </source>
</evidence>
<evidence type="ECO:0000256" key="3">
    <source>
        <dbReference type="PROSITE-ProRule" id="PRU00339"/>
    </source>
</evidence>
<evidence type="ECO:0000256" key="2">
    <source>
        <dbReference type="ARBA" id="ARBA00022801"/>
    </source>
</evidence>
<comment type="similarity">
    <text evidence="1">Belongs to the esterase D family.</text>
</comment>
<name>A0A941IFW4_9BURK</name>
<dbReference type="GO" id="GO:0016788">
    <property type="term" value="F:hydrolase activity, acting on ester bonds"/>
    <property type="evidence" value="ECO:0007669"/>
    <property type="project" value="TreeGrafter"/>
</dbReference>
<sequence>MKKLLILTALLCVVPFLHAQEQNPLVIGFEVNSQSVMLQAERKFWVHLPDGYQRNTVQRYPVIYVLDGDSQFRSLVAITEHLSELRLIPKMIVVGIIQGDRMVDLTFGKDKEYSGASGGGDQFLDYIEKELVPYVDLTYRTAPYRTFVGHSVGGLTVVHGLVHRPQLFQNYISLEGALWWNGHQIVKDAKSRMATSSLAGKTLFLAIANHMEKPVSLKQLRYDKTSSSDLARANLELSDEIAKHKNLNLRLVQRYYPEDNHNSVTLQGQIDALRFIFDFYPLKMGEKDRDNLRFDIVRHFSAHYRDLSMKMGYTVRPESDELVNLGYMFLNRKQFDKSEYFFQQLVSNYPSDSNSYDCLGDLYLAKGDKSKAIESFQRALEFGEMKETREKLNALLNQQ</sequence>
<gene>
    <name evidence="5" type="ORF">KDM90_05375</name>
</gene>
<dbReference type="AlphaFoldDB" id="A0A941IFW4"/>
<dbReference type="SUPFAM" id="SSF48452">
    <property type="entry name" value="TPR-like"/>
    <property type="match status" value="1"/>
</dbReference>
<organism evidence="5 6">
    <name type="scientific">Undibacterium fentianense</name>
    <dbReference type="NCBI Taxonomy" id="2828728"/>
    <lineage>
        <taxon>Bacteria</taxon>
        <taxon>Pseudomonadati</taxon>
        <taxon>Pseudomonadota</taxon>
        <taxon>Betaproteobacteria</taxon>
        <taxon>Burkholderiales</taxon>
        <taxon>Oxalobacteraceae</taxon>
        <taxon>Undibacterium</taxon>
    </lineage>
</organism>
<accession>A0A941IFW4</accession>
<dbReference type="InterPro" id="IPR052558">
    <property type="entry name" value="Siderophore_Hydrolase_D"/>
</dbReference>
<dbReference type="InterPro" id="IPR011990">
    <property type="entry name" value="TPR-like_helical_dom_sf"/>
</dbReference>
<keyword evidence="6" id="KW-1185">Reference proteome</keyword>
<dbReference type="InterPro" id="IPR019734">
    <property type="entry name" value="TPR_rpt"/>
</dbReference>
<feature type="repeat" description="TPR" evidence="3">
    <location>
        <begin position="319"/>
        <end position="352"/>
    </location>
</feature>
<dbReference type="SMART" id="SM00028">
    <property type="entry name" value="TPR"/>
    <property type="match status" value="2"/>
</dbReference>
<keyword evidence="2" id="KW-0378">Hydrolase</keyword>
<dbReference type="PANTHER" id="PTHR40841:SF2">
    <property type="entry name" value="SIDEROPHORE-DEGRADING ESTERASE (EUROFUNG)"/>
    <property type="match status" value="1"/>
</dbReference>